<dbReference type="PANTHER" id="PTHR30011:SF30">
    <property type="entry name" value="XENOBIOTIC COMPOUND MONOOXYGENASE, DSZA FAMILY (AFU_ORTHOLOGUE AFUA_6G01920)"/>
    <property type="match status" value="1"/>
</dbReference>
<dbReference type="Pfam" id="PF00296">
    <property type="entry name" value="Bac_luciferase"/>
    <property type="match status" value="1"/>
</dbReference>
<dbReference type="GeneID" id="9665194"/>
<evidence type="ECO:0000313" key="5">
    <source>
        <dbReference type="Proteomes" id="UP000005206"/>
    </source>
</evidence>
<dbReference type="InterPro" id="IPR016215">
    <property type="entry name" value="NTA_MOA"/>
</dbReference>
<dbReference type="HOGENOM" id="CLU_022256_0_0_1"/>
<feature type="region of interest" description="Disordered" evidence="2">
    <location>
        <begin position="439"/>
        <end position="464"/>
    </location>
</feature>
<dbReference type="GO" id="GO:0004497">
    <property type="term" value="F:monooxygenase activity"/>
    <property type="evidence" value="ECO:0007669"/>
    <property type="project" value="InterPro"/>
</dbReference>
<organism evidence="4 5">
    <name type="scientific">Fusarium vanettenii (strain ATCC MYA-4622 / CBS 123669 / FGSC 9596 / NRRL 45880 / 77-13-4)</name>
    <name type="common">Fusarium solani subsp. pisi</name>
    <dbReference type="NCBI Taxonomy" id="660122"/>
    <lineage>
        <taxon>Eukaryota</taxon>
        <taxon>Fungi</taxon>
        <taxon>Dikarya</taxon>
        <taxon>Ascomycota</taxon>
        <taxon>Pezizomycotina</taxon>
        <taxon>Sordariomycetes</taxon>
        <taxon>Hypocreomycetidae</taxon>
        <taxon>Hypocreales</taxon>
        <taxon>Nectriaceae</taxon>
        <taxon>Fusarium</taxon>
        <taxon>Fusarium solani species complex</taxon>
        <taxon>Fusarium vanettenii</taxon>
    </lineage>
</organism>
<feature type="domain" description="Luciferase-like" evidence="3">
    <location>
        <begin position="36"/>
        <end position="405"/>
    </location>
</feature>
<dbReference type="InterPro" id="IPR036661">
    <property type="entry name" value="Luciferase-like_sf"/>
</dbReference>
<dbReference type="Gene3D" id="3.20.20.30">
    <property type="entry name" value="Luciferase-like domain"/>
    <property type="match status" value="1"/>
</dbReference>
<dbReference type="OMA" id="TEDHETK"/>
<protein>
    <recommendedName>
        <fullName evidence="3">Luciferase-like domain-containing protein</fullName>
    </recommendedName>
</protein>
<dbReference type="SUPFAM" id="SSF51679">
    <property type="entry name" value="Bacterial luciferase-like"/>
    <property type="match status" value="1"/>
</dbReference>
<comment type="similarity">
    <text evidence="1">Belongs to the NtaA/SnaA/DszA monooxygenase family.</text>
</comment>
<feature type="compositionally biased region" description="Basic and acidic residues" evidence="2">
    <location>
        <begin position="446"/>
        <end position="464"/>
    </location>
</feature>
<dbReference type="PANTHER" id="PTHR30011">
    <property type="entry name" value="ALKANESULFONATE MONOOXYGENASE-RELATED"/>
    <property type="match status" value="1"/>
</dbReference>
<dbReference type="NCBIfam" id="TIGR03860">
    <property type="entry name" value="FMN_nitrolo"/>
    <property type="match status" value="1"/>
</dbReference>
<reference evidence="4 5" key="1">
    <citation type="journal article" date="2009" name="PLoS Genet.">
        <title>The genome of Nectria haematococca: contribution of supernumerary chromosomes to gene expansion.</title>
        <authorList>
            <person name="Coleman J.J."/>
            <person name="Rounsley S.D."/>
            <person name="Rodriguez-Carres M."/>
            <person name="Kuo A."/>
            <person name="Wasmann C.C."/>
            <person name="Grimwood J."/>
            <person name="Schmutz J."/>
            <person name="Taga M."/>
            <person name="White G.J."/>
            <person name="Zhou S."/>
            <person name="Schwartz D.C."/>
            <person name="Freitag M."/>
            <person name="Ma L.J."/>
            <person name="Danchin E.G."/>
            <person name="Henrissat B."/>
            <person name="Coutinho P.M."/>
            <person name="Nelson D.R."/>
            <person name="Straney D."/>
            <person name="Napoli C.A."/>
            <person name="Barker B.M."/>
            <person name="Gribskov M."/>
            <person name="Rep M."/>
            <person name="Kroken S."/>
            <person name="Molnar I."/>
            <person name="Rensing C."/>
            <person name="Kennell J.C."/>
            <person name="Zamora J."/>
            <person name="Farman M.L."/>
            <person name="Selker E.U."/>
            <person name="Salamov A."/>
            <person name="Shapiro H."/>
            <person name="Pangilinan J."/>
            <person name="Lindquist E."/>
            <person name="Lamers C."/>
            <person name="Grigoriev I.V."/>
            <person name="Geiser D.M."/>
            <person name="Covert S.F."/>
            <person name="Temporini E."/>
            <person name="Vanetten H.D."/>
        </authorList>
    </citation>
    <scope>NUCLEOTIDE SEQUENCE [LARGE SCALE GENOMIC DNA]</scope>
    <source>
        <strain evidence="5">ATCC MYA-4622 / CBS 123669 / FGSC 9596 / NRRL 45880 / 77-13-4</strain>
    </source>
</reference>
<dbReference type="RefSeq" id="XP_003043180.1">
    <property type="nucleotide sequence ID" value="XM_003043134.1"/>
</dbReference>
<evidence type="ECO:0000259" key="3">
    <source>
        <dbReference type="Pfam" id="PF00296"/>
    </source>
</evidence>
<keyword evidence="5" id="KW-1185">Reference proteome</keyword>
<dbReference type="EMBL" id="GG698922">
    <property type="protein sequence ID" value="EEU37467.1"/>
    <property type="molecule type" value="Genomic_DNA"/>
</dbReference>
<dbReference type="VEuPathDB" id="FungiDB:NECHADRAFT_51560"/>
<dbReference type="GO" id="GO:0016705">
    <property type="term" value="F:oxidoreductase activity, acting on paired donors, with incorporation or reduction of molecular oxygen"/>
    <property type="evidence" value="ECO:0007669"/>
    <property type="project" value="InterPro"/>
</dbReference>
<evidence type="ECO:0000256" key="1">
    <source>
        <dbReference type="ARBA" id="ARBA00033748"/>
    </source>
</evidence>
<dbReference type="OrthoDB" id="8922241at2759"/>
<evidence type="ECO:0000256" key="2">
    <source>
        <dbReference type="SAM" id="MobiDB-lite"/>
    </source>
</evidence>
<dbReference type="InterPro" id="IPR051260">
    <property type="entry name" value="Diverse_substr_monoxygenases"/>
</dbReference>
<dbReference type="AlphaFoldDB" id="C7ZEW4"/>
<gene>
    <name evidence="4" type="ORF">NECHADRAFT_51560</name>
</gene>
<dbReference type="KEGG" id="nhe:NECHADRAFT_51560"/>
<dbReference type="Proteomes" id="UP000005206">
    <property type="component" value="Chromosome 11"/>
</dbReference>
<dbReference type="eggNOG" id="ENOG502QSR6">
    <property type="taxonomic scope" value="Eukaryota"/>
</dbReference>
<accession>C7ZEW4</accession>
<name>C7ZEW4_FUSV7</name>
<dbReference type="InterPro" id="IPR011251">
    <property type="entry name" value="Luciferase-like_dom"/>
</dbReference>
<proteinExistence type="inferred from homology"/>
<evidence type="ECO:0000313" key="4">
    <source>
        <dbReference type="EMBL" id="EEU37467.1"/>
    </source>
</evidence>
<sequence>MSSATQDQKRPIGEGRTILLNAFDFFGPGMLSPGQWKNPADKGLQKFDISFWVEYAKLLEKGGFFALFLADTLGSGYDTYGGSIDETVRRATQYPALDPSIPIAAMAAVTKRLNFAITSSTSHEPPFLLARRFSTLDHITNGRFGWNIVTGWKKSAFQAIGLDEAFEHDLRYERSDEYLRVLYKLWEGSWADDAVVEDAKNDIYANPDRVRTIKHEGRFYKVTSKHIVPPSPQRTPFLFQAGTSGAGVNFASTHAEAAFVGGTTPSQTAPKVAQLRAALAEKGRDPRAFKVFISFCPIIGKTDEEAQTKLEEHKKYASVIGGLVQVSGVTGIDLSKIPLDHELSAADAGQAVIRTHLDSFVTSADGQAWTARRVAEFASIGGLAPFAVGSPQTVADEMERWIHEADIDGFNLVAVVTPGSFEDVVELLVPELRRRGLYPEPSTEELTTREQVHGKGKKSLDESHVGSKYKYDVYQEEATQGES</sequence>
<dbReference type="PIRSF" id="PIRSF000337">
    <property type="entry name" value="NTA_MOA"/>
    <property type="match status" value="1"/>
</dbReference>
<dbReference type="InParanoid" id="C7ZEW4"/>